<keyword evidence="2" id="KW-1185">Reference proteome</keyword>
<dbReference type="KEGG" id="mps:MPTP_0478"/>
<organism evidence="1 2">
    <name type="scientific">Melissococcus plutonius (strain ATCC 35311 / DSM 29964 / CIP 104052 / LMG 20360 / NCIMB 702443)</name>
    <dbReference type="NCBI Taxonomy" id="940190"/>
    <lineage>
        <taxon>Bacteria</taxon>
        <taxon>Bacillati</taxon>
        <taxon>Bacillota</taxon>
        <taxon>Bacilli</taxon>
        <taxon>Lactobacillales</taxon>
        <taxon>Enterococcaceae</taxon>
        <taxon>Melissococcus</taxon>
    </lineage>
</organism>
<gene>
    <name evidence="1" type="ordered locus">MPTP_0478</name>
</gene>
<dbReference type="STRING" id="940190.MPTP_0478"/>
<dbReference type="Proteomes" id="UP000008456">
    <property type="component" value="Chromosome"/>
</dbReference>
<accession>F3Y8X8</accession>
<dbReference type="EMBL" id="AP012200">
    <property type="protein sequence ID" value="BAK20956.1"/>
    <property type="molecule type" value="Genomic_DNA"/>
</dbReference>
<dbReference type="HOGENOM" id="CLU_3027006_0_0_9"/>
<reference evidence="1 2" key="1">
    <citation type="journal article" date="2011" name="J. Bacteriol.">
        <title>Complete genome sequence of Melissococcus plutonius ATCC 35311.</title>
        <authorList>
            <person name="Okumura K."/>
            <person name="Arai R."/>
            <person name="Okura M."/>
            <person name="Kirikae T."/>
            <person name="Takamatsu D."/>
            <person name="Osaki M."/>
            <person name="Miyoshi-Akiyama T."/>
        </authorList>
    </citation>
    <scope>NUCLEOTIDE SEQUENCE [LARGE SCALE GENOMIC DNA]</scope>
    <source>
        <strain evidence="2">ATCC 35311 / CIP 104052 / LMG 20360 / NCIMB 702443</strain>
    </source>
</reference>
<proteinExistence type="predicted"/>
<name>F3Y8X8_MELPT</name>
<dbReference type="AlphaFoldDB" id="F3Y8X8"/>
<sequence>MKRRLECWLGFIGVGLTLLFLGGIALSVKQLTIAEYEKTFKPVFASSLGHLDSEK</sequence>
<evidence type="ECO:0000313" key="2">
    <source>
        <dbReference type="Proteomes" id="UP000008456"/>
    </source>
</evidence>
<evidence type="ECO:0000313" key="1">
    <source>
        <dbReference type="EMBL" id="BAK20956.1"/>
    </source>
</evidence>
<reference key="2">
    <citation type="submission" date="2011-04" db="EMBL/GenBank/DDBJ databases">
        <title>Whole genome sequence of Melissococcus plutonius ATCC 35311.</title>
        <authorList>
            <person name="Okumura K."/>
            <person name="Arai R."/>
            <person name="Osaki M."/>
            <person name="Okura M."/>
            <person name="Kirikae T."/>
            <person name="Takamatsu D."/>
            <person name="Akiyama T."/>
        </authorList>
    </citation>
    <scope>NUCLEOTIDE SEQUENCE</scope>
    <source>
        <strain>ATCC 35311</strain>
    </source>
</reference>
<dbReference type="OrthoDB" id="2882974at2"/>
<protein>
    <submittedName>
        <fullName evidence="1">Uncharacterized protein</fullName>
    </submittedName>
</protein>
<dbReference type="RefSeq" id="WP_013773394.1">
    <property type="nucleotide sequence ID" value="NC_015516.1"/>
</dbReference>